<evidence type="ECO:0000256" key="1">
    <source>
        <dbReference type="SAM" id="MobiDB-lite"/>
    </source>
</evidence>
<keyword evidence="3" id="KW-1185">Reference proteome</keyword>
<dbReference type="Proteomes" id="UP000277212">
    <property type="component" value="Unassembled WGS sequence"/>
</dbReference>
<dbReference type="EMBL" id="NKUJ01000055">
    <property type="protein sequence ID" value="RMJ15986.1"/>
    <property type="molecule type" value="Genomic_DNA"/>
</dbReference>
<accession>A0A3M2SEI2</accession>
<evidence type="ECO:0000313" key="2">
    <source>
        <dbReference type="EMBL" id="RMJ15986.1"/>
    </source>
</evidence>
<protein>
    <submittedName>
        <fullName evidence="2">Uncharacterized protein</fullName>
    </submittedName>
</protein>
<name>A0A3M2SEI2_9HYPO</name>
<reference evidence="2 3" key="1">
    <citation type="submission" date="2017-06" db="EMBL/GenBank/DDBJ databases">
        <title>Comparative genomic analysis of Ambrosia Fusariam Clade fungi.</title>
        <authorList>
            <person name="Stajich J.E."/>
            <person name="Carrillo J."/>
            <person name="Kijimoto T."/>
            <person name="Eskalen A."/>
            <person name="O'Donnell K."/>
            <person name="Kasson M."/>
        </authorList>
    </citation>
    <scope>NUCLEOTIDE SEQUENCE [LARGE SCALE GENOMIC DNA]</scope>
    <source>
        <strain evidence="2">UCR3666</strain>
    </source>
</reference>
<proteinExistence type="predicted"/>
<evidence type="ECO:0000313" key="3">
    <source>
        <dbReference type="Proteomes" id="UP000277212"/>
    </source>
</evidence>
<dbReference type="AlphaFoldDB" id="A0A3M2SEI2"/>
<organism evidence="2 3">
    <name type="scientific">Fusarium kuroshium</name>
    <dbReference type="NCBI Taxonomy" id="2010991"/>
    <lineage>
        <taxon>Eukaryota</taxon>
        <taxon>Fungi</taxon>
        <taxon>Dikarya</taxon>
        <taxon>Ascomycota</taxon>
        <taxon>Pezizomycotina</taxon>
        <taxon>Sordariomycetes</taxon>
        <taxon>Hypocreomycetidae</taxon>
        <taxon>Hypocreales</taxon>
        <taxon>Nectriaceae</taxon>
        <taxon>Fusarium</taxon>
        <taxon>Fusarium solani species complex</taxon>
    </lineage>
</organism>
<feature type="region of interest" description="Disordered" evidence="1">
    <location>
        <begin position="53"/>
        <end position="72"/>
    </location>
</feature>
<sequence>MSKSSVAGRASRADVLPNTSALDLDRAPEAKALRLVREAGVLMRHRERVSWMRNYSGSPTPARVSKFASHMV</sequence>
<gene>
    <name evidence="2" type="ORF">CDV36_004363</name>
</gene>
<comment type="caution">
    <text evidence="2">The sequence shown here is derived from an EMBL/GenBank/DDBJ whole genome shotgun (WGS) entry which is preliminary data.</text>
</comment>